<dbReference type="Gene3D" id="3.10.350.10">
    <property type="entry name" value="LysM domain"/>
    <property type="match status" value="1"/>
</dbReference>
<gene>
    <name evidence="4" type="primary">spoVID</name>
    <name evidence="4" type="ORF">G4D64_08060</name>
    <name evidence="3" type="ORF">H1Z61_08660</name>
</gene>
<organism evidence="4 5">
    <name type="scientific">Bacillus aquiflavi</name>
    <dbReference type="NCBI Taxonomy" id="2672567"/>
    <lineage>
        <taxon>Bacteria</taxon>
        <taxon>Bacillati</taxon>
        <taxon>Bacillota</taxon>
        <taxon>Bacilli</taxon>
        <taxon>Bacillales</taxon>
        <taxon>Bacillaceae</taxon>
        <taxon>Bacillus</taxon>
    </lineage>
</organism>
<dbReference type="InterPro" id="IPR048862">
    <property type="entry name" value="SPOCS_spoVID_N"/>
</dbReference>
<feature type="region of interest" description="Disordered" evidence="1">
    <location>
        <begin position="252"/>
        <end position="271"/>
    </location>
</feature>
<dbReference type="NCBIfam" id="TIGR02907">
    <property type="entry name" value="spore_VI_D"/>
    <property type="match status" value="1"/>
</dbReference>
<evidence type="ECO:0000313" key="4">
    <source>
        <dbReference type="EMBL" id="NEY81470.1"/>
    </source>
</evidence>
<keyword evidence="5" id="KW-1185">Reference proteome</keyword>
<dbReference type="RefSeq" id="WP_163241862.1">
    <property type="nucleotide sequence ID" value="NZ_CP082780.1"/>
</dbReference>
<name>A0A6B3VT77_9BACI</name>
<dbReference type="InterPro" id="IPR014256">
    <property type="entry name" value="Spore_VI_D"/>
</dbReference>
<feature type="domain" description="LysM" evidence="2">
    <location>
        <begin position="346"/>
        <end position="390"/>
    </location>
</feature>
<evidence type="ECO:0000256" key="1">
    <source>
        <dbReference type="SAM" id="MobiDB-lite"/>
    </source>
</evidence>
<proteinExistence type="predicted"/>
<dbReference type="Pfam" id="PF01476">
    <property type="entry name" value="LysM"/>
    <property type="match status" value="1"/>
</dbReference>
<dbReference type="EMBL" id="JAAIWN010000015">
    <property type="protein sequence ID" value="NEY81470.1"/>
    <property type="molecule type" value="Genomic_DNA"/>
</dbReference>
<evidence type="ECO:0000313" key="6">
    <source>
        <dbReference type="Proteomes" id="UP000570010"/>
    </source>
</evidence>
<dbReference type="AlphaFoldDB" id="A0A6B3VT77"/>
<dbReference type="EMBL" id="JACEIO010000017">
    <property type="protein sequence ID" value="MBA4537212.1"/>
    <property type="molecule type" value="Genomic_DNA"/>
</dbReference>
<evidence type="ECO:0000259" key="2">
    <source>
        <dbReference type="PROSITE" id="PS51782"/>
    </source>
</evidence>
<dbReference type="Proteomes" id="UP000472971">
    <property type="component" value="Unassembled WGS sequence"/>
</dbReference>
<dbReference type="SUPFAM" id="SSF54106">
    <property type="entry name" value="LysM domain"/>
    <property type="match status" value="1"/>
</dbReference>
<dbReference type="SMART" id="SM00257">
    <property type="entry name" value="LysM"/>
    <property type="match status" value="1"/>
</dbReference>
<reference evidence="4 5" key="1">
    <citation type="submission" date="2020-02" db="EMBL/GenBank/DDBJ databases">
        <title>Bacillus aquiflavi sp. nov., isolated from yellow water of strong flavor Chinese baijiu in Yibin region of China.</title>
        <authorList>
            <person name="Xie J."/>
        </authorList>
    </citation>
    <scope>NUCLEOTIDE SEQUENCE [LARGE SCALE GENOMIC DNA]</scope>
    <source>
        <strain evidence="4 5">3H-10</strain>
    </source>
</reference>
<dbReference type="PROSITE" id="PS51782">
    <property type="entry name" value="LYSM"/>
    <property type="match status" value="1"/>
</dbReference>
<accession>A0A6B3VT77</accession>
<comment type="caution">
    <text evidence="4">The sequence shown here is derived from an EMBL/GenBank/DDBJ whole genome shotgun (WGS) entry which is preliminary data.</text>
</comment>
<dbReference type="InterPro" id="IPR018392">
    <property type="entry name" value="LysM"/>
</dbReference>
<evidence type="ECO:0000313" key="5">
    <source>
        <dbReference type="Proteomes" id="UP000472971"/>
    </source>
</evidence>
<dbReference type="Pfam" id="PF20918">
    <property type="entry name" value="SPOCS_spoVID-N"/>
    <property type="match status" value="1"/>
</dbReference>
<sequence length="397" mass="46350">MSQENQSFLKFSIEESIWFQKGQEVAELISISLDPDVTLQESERFVTINGLLQLSGEYKRVGADEIEEEPFSAPKFIHFVEERDDGVCEFNHHFPVDITIPLNRVKNIYDVNVEIESFDYLLPERSCLKLTADLRISGLYEENQQSEEIVEEATRHAASLVEEKTTHAELDQEEQIEETEEPQNTLFQPFEVEARKEPTEKMNTVETHHISKKENVLSLENFEADKKEEEIFTKTKKPLKIEENRETINITEEESNESSFEISFSAQRNEEQKITIQQEHEIGEESSFESYDLEIESIESSDDIEESESSPEDVKYKKKKKITKKKGLSLTEFFARKEEEEHTKIRVCIVQEGETLDRLAQKYNVSRQQILRVNELDETQNVYKGQVLYVPVFQKTK</sequence>
<dbReference type="InterPro" id="IPR036779">
    <property type="entry name" value="LysM_dom_sf"/>
</dbReference>
<evidence type="ECO:0000313" key="3">
    <source>
        <dbReference type="EMBL" id="MBA4537212.1"/>
    </source>
</evidence>
<reference evidence="3 6" key="2">
    <citation type="submission" date="2020-07" db="EMBL/GenBank/DDBJ databases">
        <authorList>
            <person name="Feng H."/>
        </authorList>
    </citation>
    <scope>NUCLEOTIDE SEQUENCE [LARGE SCALE GENOMIC DNA]</scope>
    <source>
        <strain evidence="3">S-12</strain>
        <strain evidence="6">s-12</strain>
    </source>
</reference>
<dbReference type="CDD" id="cd00118">
    <property type="entry name" value="LysM"/>
    <property type="match status" value="1"/>
</dbReference>
<dbReference type="Proteomes" id="UP000570010">
    <property type="component" value="Unassembled WGS sequence"/>
</dbReference>
<protein>
    <submittedName>
        <fullName evidence="4">Stage VI sporulation protein D</fullName>
    </submittedName>
</protein>